<proteinExistence type="predicted"/>
<keyword evidence="2" id="KW-1185">Reference proteome</keyword>
<evidence type="ECO:0000313" key="1">
    <source>
        <dbReference type="EMBL" id="RCN53690.1"/>
    </source>
</evidence>
<sequence length="115" mass="13426">MRREKYAKLNFNSQNSYYEIVTTMELWMQDRAFLKLEELNTRDSFDTPVTEVNAFYDGSQNRIGGYHGRDAAIALLQCFFAQNIDRTTEKGDITLMKLKESEQIGLQPEFGRVRT</sequence>
<dbReference type="Gene3D" id="3.40.390.10">
    <property type="entry name" value="Collagenase (Catalytic Domain)"/>
    <property type="match status" value="1"/>
</dbReference>
<accession>A0A368HE45</accession>
<dbReference type="InterPro" id="IPR024079">
    <property type="entry name" value="MetalloPept_cat_dom_sf"/>
</dbReference>
<dbReference type="Gene3D" id="1.10.1380.10">
    <property type="entry name" value="Neutral endopeptidase , domain2"/>
    <property type="match status" value="1"/>
</dbReference>
<dbReference type="GO" id="GO:0008237">
    <property type="term" value="F:metallopeptidase activity"/>
    <property type="evidence" value="ECO:0007669"/>
    <property type="project" value="InterPro"/>
</dbReference>
<organism evidence="1 2">
    <name type="scientific">Ancylostoma caninum</name>
    <name type="common">Dog hookworm</name>
    <dbReference type="NCBI Taxonomy" id="29170"/>
    <lineage>
        <taxon>Eukaryota</taxon>
        <taxon>Metazoa</taxon>
        <taxon>Ecdysozoa</taxon>
        <taxon>Nematoda</taxon>
        <taxon>Chromadorea</taxon>
        <taxon>Rhabditida</taxon>
        <taxon>Rhabditina</taxon>
        <taxon>Rhabditomorpha</taxon>
        <taxon>Strongyloidea</taxon>
        <taxon>Ancylostomatidae</taxon>
        <taxon>Ancylostomatinae</taxon>
        <taxon>Ancylostoma</taxon>
    </lineage>
</organism>
<dbReference type="InterPro" id="IPR042089">
    <property type="entry name" value="Peptidase_M13_dom_2"/>
</dbReference>
<protein>
    <submittedName>
        <fullName evidence="1">Uncharacterized protein</fullName>
    </submittedName>
</protein>
<comment type="caution">
    <text evidence="1">The sequence shown here is derived from an EMBL/GenBank/DDBJ whole genome shotgun (WGS) entry which is preliminary data.</text>
</comment>
<evidence type="ECO:0000313" key="2">
    <source>
        <dbReference type="Proteomes" id="UP000252519"/>
    </source>
</evidence>
<reference evidence="1 2" key="1">
    <citation type="submission" date="2014-10" db="EMBL/GenBank/DDBJ databases">
        <title>Draft genome of the hookworm Ancylostoma caninum.</title>
        <authorList>
            <person name="Mitreva M."/>
        </authorList>
    </citation>
    <scope>NUCLEOTIDE SEQUENCE [LARGE SCALE GENOMIC DNA]</scope>
    <source>
        <strain evidence="1 2">Baltimore</strain>
    </source>
</reference>
<dbReference type="STRING" id="29170.A0A368HE45"/>
<dbReference type="Proteomes" id="UP000252519">
    <property type="component" value="Unassembled WGS sequence"/>
</dbReference>
<dbReference type="EMBL" id="JOJR01000001">
    <property type="protein sequence ID" value="RCN53690.1"/>
    <property type="molecule type" value="Genomic_DNA"/>
</dbReference>
<gene>
    <name evidence="1" type="ORF">ANCCAN_00184</name>
</gene>
<dbReference type="AlphaFoldDB" id="A0A368HE45"/>
<name>A0A368HE45_ANCCA</name>